<dbReference type="Proteomes" id="UP000247973">
    <property type="component" value="Unassembled WGS sequence"/>
</dbReference>
<dbReference type="RefSeq" id="WP_110310513.1">
    <property type="nucleotide sequence ID" value="NZ_QICL01000010.1"/>
</dbReference>
<keyword evidence="3" id="KW-1185">Reference proteome</keyword>
<evidence type="ECO:0000256" key="1">
    <source>
        <dbReference type="SAM" id="Phobius"/>
    </source>
</evidence>
<evidence type="ECO:0000313" key="3">
    <source>
        <dbReference type="Proteomes" id="UP000247973"/>
    </source>
</evidence>
<feature type="transmembrane region" description="Helical" evidence="1">
    <location>
        <begin position="93"/>
        <end position="114"/>
    </location>
</feature>
<keyword evidence="1" id="KW-1133">Transmembrane helix</keyword>
<evidence type="ECO:0000313" key="2">
    <source>
        <dbReference type="EMBL" id="PXV64390.1"/>
    </source>
</evidence>
<dbReference type="AlphaFoldDB" id="A0A2V3PNY6"/>
<dbReference type="EMBL" id="QICL01000010">
    <property type="protein sequence ID" value="PXV64390.1"/>
    <property type="molecule type" value="Genomic_DNA"/>
</dbReference>
<sequence length="225" mass="24584">MSNRDFDEIHDYDYNKGFEETDITHNEISADNNLNKPSVINEPEADNSRSLFSTNGDNNANANVIDNETAMNMIQGSAVNTISIEELRAQQNLPMGLVGGILASILCIAVWSLITVLTKYQITYMAIGVGFAVGFSIQKLGKGITPIYGVIGAILSLLTCFIGNLISSVCLIADEVNISYSEVFSSLDSDTIIMIVKETFQFMDLVFYGIAIYTGYICSIKSDPK</sequence>
<feature type="transmembrane region" description="Helical" evidence="1">
    <location>
        <begin position="120"/>
        <end position="137"/>
    </location>
</feature>
<feature type="transmembrane region" description="Helical" evidence="1">
    <location>
        <begin position="144"/>
        <end position="166"/>
    </location>
</feature>
<keyword evidence="1" id="KW-0472">Membrane</keyword>
<reference evidence="2 3" key="1">
    <citation type="submission" date="2018-03" db="EMBL/GenBank/DDBJ databases">
        <title>Genomic Encyclopedia of Archaeal and Bacterial Type Strains, Phase II (KMG-II): from individual species to whole genera.</title>
        <authorList>
            <person name="Goeker M."/>
        </authorList>
    </citation>
    <scope>NUCLEOTIDE SEQUENCE [LARGE SCALE GENOMIC DNA]</scope>
    <source>
        <strain evidence="2 3">DSM 100214</strain>
    </source>
</reference>
<gene>
    <name evidence="2" type="ORF">CLV62_11033</name>
</gene>
<accession>A0A2V3PNY6</accession>
<proteinExistence type="predicted"/>
<name>A0A2V3PNY6_9BACT</name>
<keyword evidence="1" id="KW-0812">Transmembrane</keyword>
<dbReference type="OrthoDB" id="762068at2"/>
<protein>
    <submittedName>
        <fullName evidence="2">Uncharacterized protein</fullName>
    </submittedName>
</protein>
<comment type="caution">
    <text evidence="2">The sequence shown here is derived from an EMBL/GenBank/DDBJ whole genome shotgun (WGS) entry which is preliminary data.</text>
</comment>
<organism evidence="2 3">
    <name type="scientific">Dysgonomonas alginatilytica</name>
    <dbReference type="NCBI Taxonomy" id="1605892"/>
    <lineage>
        <taxon>Bacteria</taxon>
        <taxon>Pseudomonadati</taxon>
        <taxon>Bacteroidota</taxon>
        <taxon>Bacteroidia</taxon>
        <taxon>Bacteroidales</taxon>
        <taxon>Dysgonomonadaceae</taxon>
        <taxon>Dysgonomonas</taxon>
    </lineage>
</organism>